<comment type="caution">
    <text evidence="2">The sequence shown here is derived from an EMBL/GenBank/DDBJ whole genome shotgun (WGS) entry which is preliminary data.</text>
</comment>
<dbReference type="AlphaFoldDB" id="A0ABD2WAX5"/>
<accession>A0ABD2WAX5</accession>
<evidence type="ECO:0000313" key="2">
    <source>
        <dbReference type="EMBL" id="KAL3389622.1"/>
    </source>
</evidence>
<evidence type="ECO:0000256" key="1">
    <source>
        <dbReference type="SAM" id="MobiDB-lite"/>
    </source>
</evidence>
<organism evidence="2 3">
    <name type="scientific">Trichogramma kaykai</name>
    <dbReference type="NCBI Taxonomy" id="54128"/>
    <lineage>
        <taxon>Eukaryota</taxon>
        <taxon>Metazoa</taxon>
        <taxon>Ecdysozoa</taxon>
        <taxon>Arthropoda</taxon>
        <taxon>Hexapoda</taxon>
        <taxon>Insecta</taxon>
        <taxon>Pterygota</taxon>
        <taxon>Neoptera</taxon>
        <taxon>Endopterygota</taxon>
        <taxon>Hymenoptera</taxon>
        <taxon>Apocrita</taxon>
        <taxon>Proctotrupomorpha</taxon>
        <taxon>Chalcidoidea</taxon>
        <taxon>Trichogrammatidae</taxon>
        <taxon>Trichogramma</taxon>
    </lineage>
</organism>
<evidence type="ECO:0000313" key="3">
    <source>
        <dbReference type="Proteomes" id="UP001627154"/>
    </source>
</evidence>
<keyword evidence="3" id="KW-1185">Reference proteome</keyword>
<sequence length="109" mass="11832">MESDSERDYALQQENNGLQGMQLTIEAPTPNQNAPTETNDATSGSATEEASCDSPASESSPCTYNEDAIDDPTSDESDAEDEATFTRSHPKIARLLVASVQRYVSDKER</sequence>
<proteinExistence type="predicted"/>
<reference evidence="2 3" key="1">
    <citation type="journal article" date="2024" name="bioRxiv">
        <title>A reference genome for Trichogramma kaykai: A tiny desert-dwelling parasitoid wasp with competing sex-ratio distorters.</title>
        <authorList>
            <person name="Culotta J."/>
            <person name="Lindsey A.R."/>
        </authorList>
    </citation>
    <scope>NUCLEOTIDE SEQUENCE [LARGE SCALE GENOMIC DNA]</scope>
    <source>
        <strain evidence="2 3">KSX58</strain>
    </source>
</reference>
<protein>
    <submittedName>
        <fullName evidence="2">Uncharacterized protein</fullName>
    </submittedName>
</protein>
<name>A0ABD2WAX5_9HYME</name>
<feature type="compositionally biased region" description="Polar residues" evidence="1">
    <location>
        <begin position="12"/>
        <end position="22"/>
    </location>
</feature>
<gene>
    <name evidence="2" type="ORF">TKK_015817</name>
</gene>
<feature type="compositionally biased region" description="Acidic residues" evidence="1">
    <location>
        <begin position="67"/>
        <end position="83"/>
    </location>
</feature>
<dbReference type="Proteomes" id="UP001627154">
    <property type="component" value="Unassembled WGS sequence"/>
</dbReference>
<dbReference type="EMBL" id="JBJJXI010000123">
    <property type="protein sequence ID" value="KAL3389622.1"/>
    <property type="molecule type" value="Genomic_DNA"/>
</dbReference>
<feature type="region of interest" description="Disordered" evidence="1">
    <location>
        <begin position="1"/>
        <end position="89"/>
    </location>
</feature>
<feature type="compositionally biased region" description="Polar residues" evidence="1">
    <location>
        <begin position="29"/>
        <end position="63"/>
    </location>
</feature>